<keyword evidence="2 3" id="KW-0732">Signal</keyword>
<feature type="domain" description="NodB homology" evidence="4">
    <location>
        <begin position="30"/>
        <end position="264"/>
    </location>
</feature>
<evidence type="ECO:0000256" key="1">
    <source>
        <dbReference type="ARBA" id="ARBA00004613"/>
    </source>
</evidence>
<gene>
    <name evidence="5" type="ORF">HII17_08040</name>
</gene>
<comment type="subcellular location">
    <subcellularLocation>
        <location evidence="1">Secreted</location>
    </subcellularLocation>
</comment>
<evidence type="ECO:0000313" key="5">
    <source>
        <dbReference type="EMBL" id="NMP31509.1"/>
    </source>
</evidence>
<reference evidence="5 6" key="1">
    <citation type="submission" date="2020-04" db="EMBL/GenBank/DDBJ databases">
        <title>Thalassotalea sp. M1531, isolated from the surface of marine red alga.</title>
        <authorList>
            <person name="Pang L."/>
            <person name="Lu D.-C."/>
        </authorList>
    </citation>
    <scope>NUCLEOTIDE SEQUENCE [LARGE SCALE GENOMIC DNA]</scope>
    <source>
        <strain evidence="5 6">M1531</strain>
    </source>
</reference>
<keyword evidence="6" id="KW-1185">Reference proteome</keyword>
<dbReference type="GO" id="GO:0005975">
    <property type="term" value="P:carbohydrate metabolic process"/>
    <property type="evidence" value="ECO:0007669"/>
    <property type="project" value="InterPro"/>
</dbReference>
<protein>
    <submittedName>
        <fullName evidence="5">Polysaccharide deacetylase family protein</fullName>
    </submittedName>
</protein>
<dbReference type="AlphaFoldDB" id="A0A7Y0LBJ9"/>
<dbReference type="Pfam" id="PF01522">
    <property type="entry name" value="Polysacc_deac_1"/>
    <property type="match status" value="1"/>
</dbReference>
<dbReference type="Gene3D" id="3.20.20.370">
    <property type="entry name" value="Glycoside hydrolase/deacetylase"/>
    <property type="match status" value="1"/>
</dbReference>
<organism evidence="5 6">
    <name type="scientific">Thalassotalea algicola</name>
    <dbReference type="NCBI Taxonomy" id="2716224"/>
    <lineage>
        <taxon>Bacteria</taxon>
        <taxon>Pseudomonadati</taxon>
        <taxon>Pseudomonadota</taxon>
        <taxon>Gammaproteobacteria</taxon>
        <taxon>Alteromonadales</taxon>
        <taxon>Colwelliaceae</taxon>
        <taxon>Thalassotalea</taxon>
    </lineage>
</organism>
<accession>A0A7Y0LBJ9</accession>
<dbReference type="PANTHER" id="PTHR34216:SF3">
    <property type="entry name" value="POLY-BETA-1,6-N-ACETYL-D-GLUCOSAMINE N-DEACETYLASE"/>
    <property type="match status" value="1"/>
</dbReference>
<evidence type="ECO:0000313" key="6">
    <source>
        <dbReference type="Proteomes" id="UP000568664"/>
    </source>
</evidence>
<evidence type="ECO:0000259" key="4">
    <source>
        <dbReference type="PROSITE" id="PS51677"/>
    </source>
</evidence>
<dbReference type="EMBL" id="JABBXH010000002">
    <property type="protein sequence ID" value="NMP31509.1"/>
    <property type="molecule type" value="Genomic_DNA"/>
</dbReference>
<name>A0A7Y0LBJ9_9GAMM</name>
<feature type="signal peptide" evidence="3">
    <location>
        <begin position="1"/>
        <end position="17"/>
    </location>
</feature>
<dbReference type="SUPFAM" id="SSF88713">
    <property type="entry name" value="Glycoside hydrolase/deacetylase"/>
    <property type="match status" value="1"/>
</dbReference>
<dbReference type="PROSITE" id="PS51677">
    <property type="entry name" value="NODB"/>
    <property type="match status" value="1"/>
</dbReference>
<dbReference type="InterPro" id="IPR011330">
    <property type="entry name" value="Glyco_hydro/deAcase_b/a-brl"/>
</dbReference>
<sequence length="264" mass="29252">MKKLTLSFIVMSFTATATNAEFSWPNGAKAAISLSYDDALTSHLDNAIPQLNQYGFKGTFYLTLSSPTLSTRLADWRATAAQGHELGNHSISHPCRKSLPNRDWVAVENDLDKQTHQQYLKELLNANAWLHAIDGKNTRTLTLPCGDIIVKGQSILPALKTHFVGIKTKANKSIVERYNLDVKDAQVWAPHNVNVAALIGYAENAANKGSLANYTFHGIGGDHLSVTKEAHEALLKYLASNASLYWVATYREISEYVHKHNHLK</sequence>
<evidence type="ECO:0000256" key="3">
    <source>
        <dbReference type="SAM" id="SignalP"/>
    </source>
</evidence>
<dbReference type="RefSeq" id="WP_169074817.1">
    <property type="nucleotide sequence ID" value="NZ_JABBXH010000002.1"/>
</dbReference>
<dbReference type="PANTHER" id="PTHR34216">
    <property type="match status" value="1"/>
</dbReference>
<proteinExistence type="predicted"/>
<evidence type="ECO:0000256" key="2">
    <source>
        <dbReference type="ARBA" id="ARBA00022729"/>
    </source>
</evidence>
<dbReference type="GO" id="GO:0005576">
    <property type="term" value="C:extracellular region"/>
    <property type="evidence" value="ECO:0007669"/>
    <property type="project" value="UniProtKB-SubCell"/>
</dbReference>
<feature type="chain" id="PRO_5031568102" evidence="3">
    <location>
        <begin position="18"/>
        <end position="264"/>
    </location>
</feature>
<dbReference type="Proteomes" id="UP000568664">
    <property type="component" value="Unassembled WGS sequence"/>
</dbReference>
<dbReference type="GO" id="GO:0016810">
    <property type="term" value="F:hydrolase activity, acting on carbon-nitrogen (but not peptide) bonds"/>
    <property type="evidence" value="ECO:0007669"/>
    <property type="project" value="InterPro"/>
</dbReference>
<comment type="caution">
    <text evidence="5">The sequence shown here is derived from an EMBL/GenBank/DDBJ whole genome shotgun (WGS) entry which is preliminary data.</text>
</comment>
<dbReference type="InterPro" id="IPR002509">
    <property type="entry name" value="NODB_dom"/>
</dbReference>
<dbReference type="InterPro" id="IPR051398">
    <property type="entry name" value="Polysacch_Deacetylase"/>
</dbReference>